<keyword evidence="2" id="KW-1185">Reference proteome</keyword>
<organism evidence="1 2">
    <name type="scientific">Sphingobium chungbukense</name>
    <dbReference type="NCBI Taxonomy" id="56193"/>
    <lineage>
        <taxon>Bacteria</taxon>
        <taxon>Pseudomonadati</taxon>
        <taxon>Pseudomonadota</taxon>
        <taxon>Alphaproteobacteria</taxon>
        <taxon>Sphingomonadales</taxon>
        <taxon>Sphingomonadaceae</taxon>
        <taxon>Sphingobium</taxon>
    </lineage>
</organism>
<comment type="caution">
    <text evidence="1">The sequence shown here is derived from an EMBL/GenBank/DDBJ whole genome shotgun (WGS) entry which is preliminary data.</text>
</comment>
<dbReference type="AlphaFoldDB" id="A0A0M3AR06"/>
<reference evidence="1 2" key="1">
    <citation type="submission" date="2015-04" db="EMBL/GenBank/DDBJ databases">
        <title>Genome sequence of aromatic hydrocarbons-degrading Sphingobium chungbukense DJ77.</title>
        <authorList>
            <person name="Kim Y.-C."/>
            <person name="Chae J.-C."/>
        </authorList>
    </citation>
    <scope>NUCLEOTIDE SEQUENCE [LARGE SCALE GENOMIC DNA]</scope>
    <source>
        <strain evidence="1 2">DJ77</strain>
    </source>
</reference>
<evidence type="ECO:0000313" key="1">
    <source>
        <dbReference type="EMBL" id="KKW92270.1"/>
    </source>
</evidence>
<evidence type="ECO:0000313" key="2">
    <source>
        <dbReference type="Proteomes" id="UP000033874"/>
    </source>
</evidence>
<dbReference type="RefSeq" id="WP_046763474.1">
    <property type="nucleotide sequence ID" value="NZ_LBIC01000004.1"/>
</dbReference>
<dbReference type="EMBL" id="LBIC01000004">
    <property type="protein sequence ID" value="KKW92270.1"/>
    <property type="molecule type" value="Genomic_DNA"/>
</dbReference>
<proteinExistence type="predicted"/>
<protein>
    <submittedName>
        <fullName evidence="1">Uncharacterized protein</fullName>
    </submittedName>
</protein>
<sequence>MTATILRLVVNNPGDSEIEEARRVCHRLTAVDRDPATRSGTKLVAPGCILGCEPCFRACAVNRIKLNWWMAELSSLLEAQP</sequence>
<dbReference type="STRING" id="56193.YP76_10085"/>
<dbReference type="Proteomes" id="UP000033874">
    <property type="component" value="Unassembled WGS sequence"/>
</dbReference>
<name>A0A0M3AR06_9SPHN</name>
<dbReference type="PATRIC" id="fig|56193.3.peg.2093"/>
<accession>A0A0M3AR06</accession>
<gene>
    <name evidence="1" type="ORF">YP76_10085</name>
</gene>